<proteinExistence type="predicted"/>
<accession>A0A926EDF8</accession>
<dbReference type="NCBIfam" id="NF007266">
    <property type="entry name" value="PRK09722.1"/>
    <property type="match status" value="1"/>
</dbReference>
<keyword evidence="1" id="KW-0479">Metal-binding</keyword>
<keyword evidence="2 3" id="KW-0413">Isomerase</keyword>
<dbReference type="PROSITE" id="PS01086">
    <property type="entry name" value="RIBUL_P_3_EPIMER_2"/>
    <property type="match status" value="1"/>
</dbReference>
<gene>
    <name evidence="3" type="ORF">H8709_04950</name>
</gene>
<evidence type="ECO:0000313" key="3">
    <source>
        <dbReference type="EMBL" id="MBC8570174.1"/>
    </source>
</evidence>
<dbReference type="SUPFAM" id="SSF51366">
    <property type="entry name" value="Ribulose-phoshate binding barrel"/>
    <property type="match status" value="1"/>
</dbReference>
<dbReference type="InterPro" id="IPR011060">
    <property type="entry name" value="RibuloseP-bd_barrel"/>
</dbReference>
<dbReference type="PANTHER" id="PTHR11749">
    <property type="entry name" value="RIBULOSE-5-PHOSPHATE-3-EPIMERASE"/>
    <property type="match status" value="1"/>
</dbReference>
<dbReference type="GO" id="GO:0046872">
    <property type="term" value="F:metal ion binding"/>
    <property type="evidence" value="ECO:0007669"/>
    <property type="project" value="UniProtKB-KW"/>
</dbReference>
<dbReference type="AlphaFoldDB" id="A0A926EDF8"/>
<dbReference type="RefSeq" id="WP_262397261.1">
    <property type="nucleotide sequence ID" value="NZ_JACRTC010000002.1"/>
</dbReference>
<dbReference type="CDD" id="cd00429">
    <property type="entry name" value="RPE"/>
    <property type="match status" value="1"/>
</dbReference>
<dbReference type="Pfam" id="PF00834">
    <property type="entry name" value="Ribul_P_3_epim"/>
    <property type="match status" value="1"/>
</dbReference>
<sequence>MKFSPSLMCMSFLDVRRGIQAMNDKADFYHIDIMDGHFVPNLAMSPAQVAEISAITDVPLDCHLMVDNPQNYIDILAKAGAGYICPQAETLSGQAFRLISRIKEAGCKVGVVINPETPLGFIQHYIHLIDKLTIMTVDPGFAGQPFIWEMIDKIKKAKKLKEEYGYSYLIEVDGACNEATYKALTQAGAEVMILGSSGLFDLDEDLTVAWEKMESAYARAIE</sequence>
<dbReference type="EC" id="5.1.3.1" evidence="3"/>
<dbReference type="GO" id="GO:0005975">
    <property type="term" value="P:carbohydrate metabolic process"/>
    <property type="evidence" value="ECO:0007669"/>
    <property type="project" value="InterPro"/>
</dbReference>
<organism evidence="3 4">
    <name type="scientific">Zongyangia hominis</name>
    <dbReference type="NCBI Taxonomy" id="2763677"/>
    <lineage>
        <taxon>Bacteria</taxon>
        <taxon>Bacillati</taxon>
        <taxon>Bacillota</taxon>
        <taxon>Clostridia</taxon>
        <taxon>Eubacteriales</taxon>
        <taxon>Oscillospiraceae</taxon>
        <taxon>Zongyangia</taxon>
    </lineage>
</organism>
<dbReference type="GO" id="GO:0004750">
    <property type="term" value="F:D-ribulose-phosphate 3-epimerase activity"/>
    <property type="evidence" value="ECO:0007669"/>
    <property type="project" value="UniProtKB-EC"/>
</dbReference>
<protein>
    <submittedName>
        <fullName evidence="3">Ribulose-phosphate 3-epimerase</fullName>
        <ecNumber evidence="3">5.1.3.1</ecNumber>
    </submittedName>
</protein>
<dbReference type="Gene3D" id="3.20.20.70">
    <property type="entry name" value="Aldolase class I"/>
    <property type="match status" value="1"/>
</dbReference>
<name>A0A926EDF8_9FIRM</name>
<evidence type="ECO:0000256" key="1">
    <source>
        <dbReference type="ARBA" id="ARBA00022723"/>
    </source>
</evidence>
<dbReference type="InterPro" id="IPR013785">
    <property type="entry name" value="Aldolase_TIM"/>
</dbReference>
<evidence type="ECO:0000313" key="4">
    <source>
        <dbReference type="Proteomes" id="UP000660861"/>
    </source>
</evidence>
<dbReference type="NCBIfam" id="NF004076">
    <property type="entry name" value="PRK05581.1-4"/>
    <property type="match status" value="1"/>
</dbReference>
<keyword evidence="4" id="KW-1185">Reference proteome</keyword>
<dbReference type="EMBL" id="JACRTC010000002">
    <property type="protein sequence ID" value="MBC8570174.1"/>
    <property type="molecule type" value="Genomic_DNA"/>
</dbReference>
<comment type="caution">
    <text evidence="3">The sequence shown here is derived from an EMBL/GenBank/DDBJ whole genome shotgun (WGS) entry which is preliminary data.</text>
</comment>
<reference evidence="3" key="1">
    <citation type="submission" date="2020-08" db="EMBL/GenBank/DDBJ databases">
        <title>Genome public.</title>
        <authorList>
            <person name="Liu C."/>
            <person name="Sun Q."/>
        </authorList>
    </citation>
    <scope>NUCLEOTIDE SEQUENCE</scope>
    <source>
        <strain evidence="3">NSJ-54</strain>
    </source>
</reference>
<dbReference type="InterPro" id="IPR000056">
    <property type="entry name" value="Ribul_P_3_epim-like"/>
</dbReference>
<dbReference type="Proteomes" id="UP000660861">
    <property type="component" value="Unassembled WGS sequence"/>
</dbReference>
<evidence type="ECO:0000256" key="2">
    <source>
        <dbReference type="ARBA" id="ARBA00023235"/>
    </source>
</evidence>